<feature type="transmembrane region" description="Helical" evidence="1">
    <location>
        <begin position="72"/>
        <end position="92"/>
    </location>
</feature>
<feature type="transmembrane region" description="Helical" evidence="1">
    <location>
        <begin position="118"/>
        <end position="139"/>
    </location>
</feature>
<feature type="transmembrane region" description="Helical" evidence="1">
    <location>
        <begin position="48"/>
        <end position="66"/>
    </location>
</feature>
<dbReference type="AlphaFoldDB" id="A4TW25"/>
<feature type="transmembrane region" description="Helical" evidence="1">
    <location>
        <begin position="151"/>
        <end position="169"/>
    </location>
</feature>
<organism evidence="2">
    <name type="scientific">Magnetospirillum gryphiswaldense</name>
    <dbReference type="NCBI Taxonomy" id="55518"/>
    <lineage>
        <taxon>Bacteria</taxon>
        <taxon>Pseudomonadati</taxon>
        <taxon>Pseudomonadota</taxon>
        <taxon>Alphaproteobacteria</taxon>
        <taxon>Rhodospirillales</taxon>
        <taxon>Rhodospirillaceae</taxon>
        <taxon>Magnetospirillum</taxon>
    </lineage>
</organism>
<dbReference type="RefSeq" id="WP_158699516.1">
    <property type="nucleotide sequence ID" value="NZ_CP027527.1"/>
</dbReference>
<keyword evidence="1" id="KW-0472">Membrane</keyword>
<evidence type="ECO:0000256" key="1">
    <source>
        <dbReference type="SAM" id="Phobius"/>
    </source>
</evidence>
<proteinExistence type="predicted"/>
<accession>A4TW25</accession>
<dbReference type="EMBL" id="CU459003">
    <property type="protein sequence ID" value="CAM74832.1"/>
    <property type="molecule type" value="Genomic_DNA"/>
</dbReference>
<keyword evidence="1" id="KW-1133">Transmembrane helix</keyword>
<sequence length="174" mass="20229">MGYFKGMASGSFKKDSLGRTVFFPNGIFGRGRIIENEQTAERFKKRITWIYIVTFIPVFLLGFFFIPRLGWWIIPIVLIAGFAMWVMIFFMVRQYPFSEERLSYVESLRNQAKGTGKITLWILFVLCLVAAGQMGYFTIRRFGQFDEMIPRLALTVLAAACAFLMGWMLRQRGR</sequence>
<reference evidence="2" key="1">
    <citation type="journal article" date="2007" name="J. Bacteriol.">
        <title>Comparative genome analysis of four magnetotactic bacteria reveals a complex set of group-specific genes implicated in magnetosome biomineralization and function.</title>
        <authorList>
            <person name="Richter M."/>
            <person name="Kube M."/>
            <person name="Bazylinski D.A."/>
            <person name="Lombardot T."/>
            <person name="Gloeckner F.O."/>
            <person name="Reinhardt R."/>
            <person name="Schueler D."/>
        </authorList>
    </citation>
    <scope>NUCLEOTIDE SEQUENCE</scope>
    <source>
        <strain evidence="2">MSR-1</strain>
    </source>
</reference>
<keyword evidence="1" id="KW-0812">Transmembrane</keyword>
<protein>
    <submittedName>
        <fullName evidence="2">Membrane protein</fullName>
    </submittedName>
</protein>
<gene>
    <name evidence="2" type="ORF">MGR_0800</name>
</gene>
<evidence type="ECO:0000313" key="2">
    <source>
        <dbReference type="EMBL" id="CAM74832.1"/>
    </source>
</evidence>
<name>A4TW25_9PROT</name>